<gene>
    <name evidence="3" type="primary">LOC136087835</name>
</gene>
<dbReference type="GeneID" id="136087835"/>
<protein>
    <submittedName>
        <fullName evidence="3">Uncharacterized protein LOC136087835</fullName>
    </submittedName>
</protein>
<dbReference type="InterPro" id="IPR032071">
    <property type="entry name" value="DUF4806"/>
</dbReference>
<dbReference type="Proteomes" id="UP001652625">
    <property type="component" value="Chromosome 12"/>
</dbReference>
<evidence type="ECO:0000259" key="1">
    <source>
        <dbReference type="Pfam" id="PF16064"/>
    </source>
</evidence>
<name>A0ABM4CZU9_HYDVU</name>
<organism evidence="2 3">
    <name type="scientific">Hydra vulgaris</name>
    <name type="common">Hydra</name>
    <name type="synonym">Hydra attenuata</name>
    <dbReference type="NCBI Taxonomy" id="6087"/>
    <lineage>
        <taxon>Eukaryota</taxon>
        <taxon>Metazoa</taxon>
        <taxon>Cnidaria</taxon>
        <taxon>Hydrozoa</taxon>
        <taxon>Hydroidolina</taxon>
        <taxon>Anthoathecata</taxon>
        <taxon>Aplanulata</taxon>
        <taxon>Hydridae</taxon>
        <taxon>Hydra</taxon>
    </lineage>
</organism>
<sequence>MDKLYHIVKFIDEKDSVAVVPIKWVTNGTCRWPCSYKPERLNRAIKKCEVPGDDWTDYDISIIYNSVTYDKAREKLPMAEVSSDFFSNNECEGPINSEENRIQKSLRPIRDISYHNLEYSSSESDTPQKKQKKVINKKKKTLVPAPAIHPLTILCTENFTTSDCLQSNKFSRQSSVLEMLEEENTNMLQNLPSVFDGTLCESNQLSASNSGFLGSSLTSSGCSSVRRLLAKVNEGTLHCTAVEKELLISVENLNKKLDTNNALISQLIGMFKQKSESVLVDEHFGIPVSDEASLLKLNEDIESDKKVMNALSRNLASQGGSTVKGIIWNLIPMVIGPNIEKKINWSGANNKLALKAMPLKKVLLGAVKINHLTSGASAEEVERWLKRYFQLSGDRNGGRKAREERKSSLKK</sequence>
<keyword evidence="2" id="KW-1185">Reference proteome</keyword>
<reference evidence="3" key="1">
    <citation type="submission" date="2025-08" db="UniProtKB">
        <authorList>
            <consortium name="RefSeq"/>
        </authorList>
    </citation>
    <scope>IDENTIFICATION</scope>
</reference>
<evidence type="ECO:0000313" key="2">
    <source>
        <dbReference type="Proteomes" id="UP001652625"/>
    </source>
</evidence>
<dbReference type="PANTHER" id="PTHR34153">
    <property type="entry name" value="SI:CH211-262H13.3-RELATED-RELATED"/>
    <property type="match status" value="1"/>
</dbReference>
<accession>A0ABM4CZU9</accession>
<dbReference type="PANTHER" id="PTHR34153:SF2">
    <property type="entry name" value="SI:CH211-262H13.3-RELATED"/>
    <property type="match status" value="1"/>
</dbReference>
<evidence type="ECO:0000313" key="3">
    <source>
        <dbReference type="RefSeq" id="XP_065667494.1"/>
    </source>
</evidence>
<feature type="domain" description="DUF4806" evidence="1">
    <location>
        <begin position="283"/>
        <end position="363"/>
    </location>
</feature>
<dbReference type="Pfam" id="PF16064">
    <property type="entry name" value="DUF4806"/>
    <property type="match status" value="1"/>
</dbReference>
<dbReference type="RefSeq" id="XP_065667494.1">
    <property type="nucleotide sequence ID" value="XM_065811422.1"/>
</dbReference>
<proteinExistence type="predicted"/>